<dbReference type="SFLD" id="SFLDS00003">
    <property type="entry name" value="Haloacid_Dehalogenase"/>
    <property type="match status" value="1"/>
</dbReference>
<dbReference type="GO" id="GO:0005524">
    <property type="term" value="F:ATP binding"/>
    <property type="evidence" value="ECO:0007669"/>
    <property type="project" value="UniProtKB-KW"/>
</dbReference>
<dbReference type="InterPro" id="IPR057255">
    <property type="entry name" value="2TM_P5A-ATPase"/>
</dbReference>
<evidence type="ECO:0000256" key="11">
    <source>
        <dbReference type="ARBA" id="ARBA00023136"/>
    </source>
</evidence>
<comment type="subcellular location">
    <subcellularLocation>
        <location evidence="1">Endoplasmic reticulum membrane</location>
        <topology evidence="1">Multi-pass membrane protein</topology>
    </subcellularLocation>
</comment>
<dbReference type="PROSITE" id="PS00154">
    <property type="entry name" value="ATPASE_E1_E2"/>
    <property type="match status" value="1"/>
</dbReference>
<keyword evidence="8" id="KW-0460">Magnesium</keyword>
<dbReference type="AlphaFoldDB" id="A0A9P5YQX9"/>
<dbReference type="Gene3D" id="3.40.1110.10">
    <property type="entry name" value="Calcium-transporting ATPase, cytoplasmic domain N"/>
    <property type="match status" value="1"/>
</dbReference>
<name>A0A9P5YQX9_9AGAR</name>
<feature type="transmembrane region" description="Helical" evidence="13">
    <location>
        <begin position="55"/>
        <end position="73"/>
    </location>
</feature>
<evidence type="ECO:0000259" key="15">
    <source>
        <dbReference type="Pfam" id="PF23143"/>
    </source>
</evidence>
<dbReference type="GO" id="GO:0006874">
    <property type="term" value="P:intracellular calcium ion homeostasis"/>
    <property type="evidence" value="ECO:0007669"/>
    <property type="project" value="TreeGrafter"/>
</dbReference>
<comment type="caution">
    <text evidence="16">The sequence shown here is derived from an EMBL/GenBank/DDBJ whole genome shotgun (WGS) entry which is preliminary data.</text>
</comment>
<evidence type="ECO:0000256" key="7">
    <source>
        <dbReference type="ARBA" id="ARBA00022840"/>
    </source>
</evidence>
<dbReference type="InterPro" id="IPR044492">
    <property type="entry name" value="P_typ_ATPase_HD_dom"/>
</dbReference>
<dbReference type="Pfam" id="PF23143">
    <property type="entry name" value="2TM_P5A-ATPase"/>
    <property type="match status" value="1"/>
</dbReference>
<feature type="transmembrane region" description="Helical" evidence="13">
    <location>
        <begin position="23"/>
        <end position="43"/>
    </location>
</feature>
<dbReference type="InterPro" id="IPR008250">
    <property type="entry name" value="ATPase_P-typ_transduc_dom_A_sf"/>
</dbReference>
<dbReference type="Pfam" id="PF00122">
    <property type="entry name" value="E1-E2_ATPase"/>
    <property type="match status" value="1"/>
</dbReference>
<feature type="transmembrane region" description="Helical" evidence="13">
    <location>
        <begin position="1035"/>
        <end position="1055"/>
    </location>
</feature>
<evidence type="ECO:0000256" key="10">
    <source>
        <dbReference type="ARBA" id="ARBA00022989"/>
    </source>
</evidence>
<keyword evidence="10 13" id="KW-1133">Transmembrane helix</keyword>
<dbReference type="GO" id="GO:0019829">
    <property type="term" value="F:ATPase-coupled monoatomic cation transmembrane transporter activity"/>
    <property type="evidence" value="ECO:0007669"/>
    <property type="project" value="TreeGrafter"/>
</dbReference>
<evidence type="ECO:0000256" key="9">
    <source>
        <dbReference type="ARBA" id="ARBA00022967"/>
    </source>
</evidence>
<dbReference type="NCBIfam" id="TIGR01494">
    <property type="entry name" value="ATPase_P-type"/>
    <property type="match status" value="1"/>
</dbReference>
<evidence type="ECO:0000256" key="8">
    <source>
        <dbReference type="ARBA" id="ARBA00022842"/>
    </source>
</evidence>
<feature type="transmembrane region" description="Helical" evidence="13">
    <location>
        <begin position="995"/>
        <end position="1014"/>
    </location>
</feature>
<dbReference type="Gene3D" id="3.40.50.1000">
    <property type="entry name" value="HAD superfamily/HAD-like"/>
    <property type="match status" value="1"/>
</dbReference>
<feature type="transmembrane region" description="Helical" evidence="13">
    <location>
        <begin position="401"/>
        <end position="419"/>
    </location>
</feature>
<dbReference type="Gene3D" id="2.70.150.10">
    <property type="entry name" value="Calcium-transporting ATPase, cytoplasmic transduction domain A"/>
    <property type="match status" value="1"/>
</dbReference>
<dbReference type="PANTHER" id="PTHR45630:SF7">
    <property type="entry name" value="ENDOPLASMIC RETICULUM TRANSMEMBRANE HELIX TRANSLOCASE"/>
    <property type="match status" value="1"/>
</dbReference>
<dbReference type="NCBIfam" id="TIGR01657">
    <property type="entry name" value="P-ATPase-V"/>
    <property type="match status" value="1"/>
</dbReference>
<dbReference type="PANTHER" id="PTHR45630">
    <property type="entry name" value="CATION-TRANSPORTING ATPASE-RELATED"/>
    <property type="match status" value="1"/>
</dbReference>
<dbReference type="CDD" id="cd07543">
    <property type="entry name" value="P-type_ATPase_cation"/>
    <property type="match status" value="1"/>
</dbReference>
<dbReference type="Proteomes" id="UP000807469">
    <property type="component" value="Unassembled WGS sequence"/>
</dbReference>
<dbReference type="InterPro" id="IPR006544">
    <property type="entry name" value="P-type_TPase_V"/>
</dbReference>
<dbReference type="GO" id="GO:0016887">
    <property type="term" value="F:ATP hydrolysis activity"/>
    <property type="evidence" value="ECO:0007669"/>
    <property type="project" value="InterPro"/>
</dbReference>
<dbReference type="EMBL" id="MU155440">
    <property type="protein sequence ID" value="KAF9473473.1"/>
    <property type="molecule type" value="Genomic_DNA"/>
</dbReference>
<dbReference type="InterPro" id="IPR059000">
    <property type="entry name" value="ATPase_P-type_domA"/>
</dbReference>
<evidence type="ECO:0000256" key="3">
    <source>
        <dbReference type="ARBA" id="ARBA00022692"/>
    </source>
</evidence>
<proteinExistence type="inferred from homology"/>
<dbReference type="SFLD" id="SFLDF00027">
    <property type="entry name" value="p-type_atpase"/>
    <property type="match status" value="1"/>
</dbReference>
<accession>A0A9P5YQX9</accession>
<dbReference type="FunFam" id="3.40.50.1000:FF:000071">
    <property type="entry name" value="Cation-transporting ATPase"/>
    <property type="match status" value="1"/>
</dbReference>
<dbReference type="InterPro" id="IPR023298">
    <property type="entry name" value="ATPase_P-typ_TM_dom_sf"/>
</dbReference>
<protein>
    <submittedName>
        <fullName evidence="16">Endoplasmic reticulum Ca-transporting P-type ATPase</fullName>
    </submittedName>
</protein>
<evidence type="ECO:0000256" key="6">
    <source>
        <dbReference type="ARBA" id="ARBA00022824"/>
    </source>
</evidence>
<evidence type="ECO:0000256" key="4">
    <source>
        <dbReference type="ARBA" id="ARBA00022723"/>
    </source>
</evidence>
<dbReference type="Pfam" id="PF13246">
    <property type="entry name" value="Cation_ATPase"/>
    <property type="match status" value="1"/>
</dbReference>
<dbReference type="GO" id="GO:0005789">
    <property type="term" value="C:endoplasmic reticulum membrane"/>
    <property type="evidence" value="ECO:0007669"/>
    <property type="project" value="UniProtKB-SubCell"/>
</dbReference>
<keyword evidence="9" id="KW-1278">Translocase</keyword>
<dbReference type="OrthoDB" id="48943at2759"/>
<evidence type="ECO:0000313" key="16">
    <source>
        <dbReference type="EMBL" id="KAF9473473.1"/>
    </source>
</evidence>
<comment type="similarity">
    <text evidence="2">Belongs to the cation transport ATPase (P-type) (TC 3.A.3) family. Type V subfamily.</text>
</comment>
<dbReference type="InterPro" id="IPR047820">
    <property type="entry name" value="P5A-type_ATPase"/>
</dbReference>
<feature type="region of interest" description="Disordered" evidence="12">
    <location>
        <begin position="1216"/>
        <end position="1280"/>
    </location>
</feature>
<evidence type="ECO:0000313" key="17">
    <source>
        <dbReference type="Proteomes" id="UP000807469"/>
    </source>
</evidence>
<dbReference type="SFLD" id="SFLDG00002">
    <property type="entry name" value="C1.7:_P-type_atpase_like"/>
    <property type="match status" value="1"/>
</dbReference>
<dbReference type="InterPro" id="IPR023214">
    <property type="entry name" value="HAD_sf"/>
</dbReference>
<evidence type="ECO:0000256" key="1">
    <source>
        <dbReference type="ARBA" id="ARBA00004477"/>
    </source>
</evidence>
<organism evidence="16 17">
    <name type="scientific">Pholiota conissans</name>
    <dbReference type="NCBI Taxonomy" id="109636"/>
    <lineage>
        <taxon>Eukaryota</taxon>
        <taxon>Fungi</taxon>
        <taxon>Dikarya</taxon>
        <taxon>Basidiomycota</taxon>
        <taxon>Agaricomycotina</taxon>
        <taxon>Agaricomycetes</taxon>
        <taxon>Agaricomycetidae</taxon>
        <taxon>Agaricales</taxon>
        <taxon>Agaricineae</taxon>
        <taxon>Strophariaceae</taxon>
        <taxon>Pholiota</taxon>
    </lineage>
</organism>
<reference evidence="16" key="1">
    <citation type="submission" date="2020-11" db="EMBL/GenBank/DDBJ databases">
        <authorList>
            <consortium name="DOE Joint Genome Institute"/>
            <person name="Ahrendt S."/>
            <person name="Riley R."/>
            <person name="Andreopoulos W."/>
            <person name="Labutti K."/>
            <person name="Pangilinan J."/>
            <person name="Ruiz-Duenas F.J."/>
            <person name="Barrasa J.M."/>
            <person name="Sanchez-Garcia M."/>
            <person name="Camarero S."/>
            <person name="Miyauchi S."/>
            <person name="Serrano A."/>
            <person name="Linde D."/>
            <person name="Babiker R."/>
            <person name="Drula E."/>
            <person name="Ayuso-Fernandez I."/>
            <person name="Pacheco R."/>
            <person name="Padilla G."/>
            <person name="Ferreira P."/>
            <person name="Barriuso J."/>
            <person name="Kellner H."/>
            <person name="Castanera R."/>
            <person name="Alfaro M."/>
            <person name="Ramirez L."/>
            <person name="Pisabarro A.G."/>
            <person name="Kuo A."/>
            <person name="Tritt A."/>
            <person name="Lipzen A."/>
            <person name="He G."/>
            <person name="Yan M."/>
            <person name="Ng V."/>
            <person name="Cullen D."/>
            <person name="Martin F."/>
            <person name="Rosso M.-N."/>
            <person name="Henrissat B."/>
            <person name="Hibbett D."/>
            <person name="Martinez A.T."/>
            <person name="Grigoriev I.V."/>
        </authorList>
    </citation>
    <scope>NUCLEOTIDE SEQUENCE</scope>
    <source>
        <strain evidence="16">CIRM-BRFM 674</strain>
    </source>
</reference>
<evidence type="ECO:0000256" key="2">
    <source>
        <dbReference type="ARBA" id="ARBA00006000"/>
    </source>
</evidence>
<dbReference type="GO" id="GO:0015662">
    <property type="term" value="F:P-type ion transporter activity"/>
    <property type="evidence" value="ECO:0007669"/>
    <property type="project" value="TreeGrafter"/>
</dbReference>
<dbReference type="PRINTS" id="PR00119">
    <property type="entry name" value="CATATPASE"/>
</dbReference>
<evidence type="ECO:0000256" key="5">
    <source>
        <dbReference type="ARBA" id="ARBA00022741"/>
    </source>
</evidence>
<dbReference type="InterPro" id="IPR036412">
    <property type="entry name" value="HAD-like_sf"/>
</dbReference>
<sequence>MASVKVVSPEIARASLHISIPRYTHLYAVPFLAFYPLLAYAYYVKYDQWLVSEEWTFLACVSLGAGHALSFLITKWNSGARAWITTKKAYSIEEADCIRIVPLPHRGQGDIVKLDKRSPDDASTYTFSYQRDTYAVTSLRPLTFARLPYPSSGNPPLSTFLQPPSLKAEKLPDLQALYGGNEFNIPIPSFSELFGEHATAPFFVFQIFCVALWCLDEYWYYSLFTLFMLVVFECTVVWQRVRTLTEFRTMSVVPYPINCYRNNAWNVVQTDALLPGDIVSITRVNAETTVPADILLVNGTCIVNEAMLSGESTPLLKESIQLLDATEKLDVDGAHKNAVLFSGTKILQASKSSEIPSPIKTPDNGCLGVVVRTGFGTAQGQLVRTMIFSTERVSANNLESFLFIGFLLIFAIAASWYVWVKGIERDLKKSKLLLDCVLIITSVVPPELPMELSLAVNASLVALSKHAIFCTEPFRIPFAGRVDVCCFDKTGTITAENLVLEGVAGVDADDHRKLVNVKATSRETTLCLAAAHALVKLDDGTVVGDPMEKTTLDALEWNLGKGDVITPSNDSAYTVTLTIRRRFQFSSALKRMSTISSLPGGKLVAAVKGAPETIKTMLDVVPKDYDDTYKWYTRQGSRVLALGMKEMDALTTEKINKLARSEVESKLVFAGFLVFHCPLKEDAVETLKMLADSSHRCVMITGDNPLTAVHVAREVEIVDREALILDLAENAEHDMDLVWRTVDERKVIPVNPEQPLDLSLFDEYDICITGAAMKHFEHRPSWNDLVQNTWVYARVSPSQKEYILTTLKTLGYITLMAGDGTNDVGALKQAHIGVALLDGTKEDLEKIAERQRLERIKKVYESQLSISARFNQPPPPVPPAIAHLMPEAVEAQQKAAQTLADARKRNPMEKFDLASITEKMSEMEGDEDVPKIKLGDASCAAPFTSKLSYVSAITHIIRQGRCTLVATIQMYKILALNCLITAWSLSVQYLDGIKFGDYQVTITGMLMSVCFLCISRAKPVEKLSKERPLGNIFNFYVLLSVLLQFALHIATMIYITNLSSIFEPRTGPIDLEAKFEPSLLNTAIYLLGLSQQVSTFTINFQGRPFREGIRENKALWYGLVGASAVAFSGATDFMPELNRWLQIVEMTDAFKFRLCAAMVIDFAGCYVVEIICKFLFADLEPKPMVTRGRERREERRRIQEEEKALLDQENEIKAMAAKAAEEVEKHKAENGTSEKTGIDKRKNAKKTANGEVHAHEHGHHEKSKHGKKSAANGEMRAKAH</sequence>
<keyword evidence="3 13" id="KW-0812">Transmembrane</keyword>
<keyword evidence="4" id="KW-0479">Metal-binding</keyword>
<dbReference type="InterPro" id="IPR018303">
    <property type="entry name" value="ATPase_P-typ_P_site"/>
</dbReference>
<feature type="transmembrane region" description="Helical" evidence="13">
    <location>
        <begin position="193"/>
        <end position="213"/>
    </location>
</feature>
<keyword evidence="7" id="KW-0067">ATP-binding</keyword>
<dbReference type="SUPFAM" id="SSF56784">
    <property type="entry name" value="HAD-like"/>
    <property type="match status" value="1"/>
</dbReference>
<dbReference type="InterPro" id="IPR001757">
    <property type="entry name" value="P_typ_ATPase"/>
</dbReference>
<dbReference type="SUPFAM" id="SSF81653">
    <property type="entry name" value="Calcium ATPase, transduction domain A"/>
    <property type="match status" value="1"/>
</dbReference>
<dbReference type="SUPFAM" id="SSF81665">
    <property type="entry name" value="Calcium ATPase, transmembrane domain M"/>
    <property type="match status" value="1"/>
</dbReference>
<dbReference type="GO" id="GO:0046872">
    <property type="term" value="F:metal ion binding"/>
    <property type="evidence" value="ECO:0007669"/>
    <property type="project" value="UniProtKB-KW"/>
</dbReference>
<feature type="domain" description="P5A-ATPase transmembrane helical hairpin" evidence="15">
    <location>
        <begin position="21"/>
        <end position="89"/>
    </location>
</feature>
<feature type="transmembrane region" description="Helical" evidence="13">
    <location>
        <begin position="219"/>
        <end position="238"/>
    </location>
</feature>
<evidence type="ECO:0000256" key="13">
    <source>
        <dbReference type="SAM" id="Phobius"/>
    </source>
</evidence>
<keyword evidence="6" id="KW-0256">Endoplasmic reticulum</keyword>
<feature type="compositionally biased region" description="Basic and acidic residues" evidence="12">
    <location>
        <begin position="1219"/>
        <end position="1229"/>
    </location>
</feature>
<evidence type="ECO:0000259" key="14">
    <source>
        <dbReference type="Pfam" id="PF00122"/>
    </source>
</evidence>
<keyword evidence="5" id="KW-0547">Nucleotide-binding</keyword>
<dbReference type="InterPro" id="IPR023299">
    <property type="entry name" value="ATPase_P-typ_cyto_dom_N"/>
</dbReference>
<dbReference type="SUPFAM" id="SSF81660">
    <property type="entry name" value="Metal cation-transporting ATPase, ATP-binding domain N"/>
    <property type="match status" value="1"/>
</dbReference>
<keyword evidence="17" id="KW-1185">Reference proteome</keyword>
<keyword evidence="11 13" id="KW-0472">Membrane</keyword>
<gene>
    <name evidence="16" type="ORF">BDN70DRAFT_382178</name>
</gene>
<evidence type="ECO:0000256" key="12">
    <source>
        <dbReference type="SAM" id="MobiDB-lite"/>
    </source>
</evidence>
<feature type="domain" description="P-type ATPase A" evidence="14">
    <location>
        <begin position="258"/>
        <end position="385"/>
    </location>
</feature>